<feature type="transmembrane region" description="Helical" evidence="8">
    <location>
        <begin position="277"/>
        <end position="297"/>
    </location>
</feature>
<dbReference type="InterPro" id="IPR018584">
    <property type="entry name" value="GT87"/>
</dbReference>
<evidence type="ECO:0000256" key="4">
    <source>
        <dbReference type="ARBA" id="ARBA00022692"/>
    </source>
</evidence>
<feature type="transmembrane region" description="Helical" evidence="8">
    <location>
        <begin position="12"/>
        <end position="34"/>
    </location>
</feature>
<dbReference type="OrthoDB" id="1303617at2"/>
<protein>
    <submittedName>
        <fullName evidence="9">DUF2029 domain-containing protein</fullName>
    </submittedName>
</protein>
<feature type="transmembrane region" description="Helical" evidence="8">
    <location>
        <begin position="175"/>
        <end position="196"/>
    </location>
</feature>
<proteinExistence type="inferred from homology"/>
<dbReference type="GO" id="GO:0005886">
    <property type="term" value="C:plasma membrane"/>
    <property type="evidence" value="ECO:0007669"/>
    <property type="project" value="UniProtKB-SubCell"/>
</dbReference>
<dbReference type="Proteomes" id="UP000307507">
    <property type="component" value="Unassembled WGS sequence"/>
</dbReference>
<keyword evidence="6 8" id="KW-0472">Membrane</keyword>
<keyword evidence="2" id="KW-1003">Cell membrane</keyword>
<dbReference type="Pfam" id="PF09594">
    <property type="entry name" value="GT87"/>
    <property type="match status" value="1"/>
</dbReference>
<evidence type="ECO:0000256" key="5">
    <source>
        <dbReference type="ARBA" id="ARBA00022989"/>
    </source>
</evidence>
<evidence type="ECO:0000256" key="3">
    <source>
        <dbReference type="ARBA" id="ARBA00022679"/>
    </source>
</evidence>
<reference evidence="9 10" key="1">
    <citation type="submission" date="2019-04" db="EMBL/GenBank/DDBJ databases">
        <title>Flavobacterium sp. nov. isolated from construction timber.</title>
        <authorList>
            <person name="Lin S.-Y."/>
            <person name="Chang C.-T."/>
            <person name="Young C.-C."/>
        </authorList>
    </citation>
    <scope>NUCLEOTIDE SEQUENCE [LARGE SCALE GENOMIC DNA]</scope>
    <source>
        <strain evidence="9 10">CC-CTC003</strain>
    </source>
</reference>
<feature type="transmembrane region" description="Helical" evidence="8">
    <location>
        <begin position="98"/>
        <end position="116"/>
    </location>
</feature>
<dbReference type="AlphaFoldDB" id="A0A4S3ZT29"/>
<gene>
    <name evidence="9" type="ORF">E6C50_13785</name>
</gene>
<feature type="transmembrane region" description="Helical" evidence="8">
    <location>
        <begin position="347"/>
        <end position="365"/>
    </location>
</feature>
<feature type="transmembrane region" description="Helical" evidence="8">
    <location>
        <begin position="371"/>
        <end position="388"/>
    </location>
</feature>
<feature type="transmembrane region" description="Helical" evidence="8">
    <location>
        <begin position="400"/>
        <end position="416"/>
    </location>
</feature>
<comment type="caution">
    <text evidence="9">The sequence shown here is derived from an EMBL/GenBank/DDBJ whole genome shotgun (WGS) entry which is preliminary data.</text>
</comment>
<dbReference type="GO" id="GO:0016758">
    <property type="term" value="F:hexosyltransferase activity"/>
    <property type="evidence" value="ECO:0007669"/>
    <property type="project" value="InterPro"/>
</dbReference>
<comment type="similarity">
    <text evidence="7">Belongs to the glycosyltransferase 87 family.</text>
</comment>
<evidence type="ECO:0000256" key="2">
    <source>
        <dbReference type="ARBA" id="ARBA00022475"/>
    </source>
</evidence>
<comment type="subcellular location">
    <subcellularLocation>
        <location evidence="1">Cell membrane</location>
        <topology evidence="1">Multi-pass membrane protein</topology>
    </subcellularLocation>
</comment>
<feature type="transmembrane region" description="Helical" evidence="8">
    <location>
        <begin position="202"/>
        <end position="229"/>
    </location>
</feature>
<feature type="transmembrane region" description="Helical" evidence="8">
    <location>
        <begin position="309"/>
        <end position="335"/>
    </location>
</feature>
<evidence type="ECO:0000256" key="1">
    <source>
        <dbReference type="ARBA" id="ARBA00004651"/>
    </source>
</evidence>
<accession>A0A4S3ZT29</accession>
<evidence type="ECO:0000256" key="6">
    <source>
        <dbReference type="ARBA" id="ARBA00023136"/>
    </source>
</evidence>
<name>A0A4S3ZT29_9FLAO</name>
<sequence>MFRIMKKLFETYYPLLPIIALCGFYLYQASGFVLHDFANYYFGGYFLSEGHFTSDLYFPAIFNEQITALGYTSIFTSFAPNTPFLALFFYPFHLLDPYTAKIIFNLISSVLFLYSLRRIFQYYSIQPIYLVLVPFLFFIPIKNNLLFGQLYFLLFFLLAEGWLAYEKKQFFRMSLFWGIAILLKIFPVLLILFLLFQKKFKAALYLIGVCAGLALLSVIISGFEIWVFFLKDVFPKASNGEIATAFVDNYQSFYMFTKRLLLFDPIENPNPLWNSPLFFQIVWITFKLSLLYIGFFVSQNHDKLFAFSFWIIAAILLSPYGSTYTFIVLLFPFIFLAKKRIPSGTKITVFVLLFIICNVPLSLFLTKVFPISYIRLGFVLFFFLLFLFPERKRISRKRILLLPIITLPIGFIGSYSQPTENSKALLPKDSPILIYDYTVSGNELRYFYRDENGTHSAVISLPEVKIAEAVIQNNQIFHNEKQQTLGKDHKQKAIVLKNKTILYLSDYGRGIGFYTLRKNSIH</sequence>
<evidence type="ECO:0000256" key="7">
    <source>
        <dbReference type="ARBA" id="ARBA00024033"/>
    </source>
</evidence>
<keyword evidence="10" id="KW-1185">Reference proteome</keyword>
<organism evidence="9 10">
    <name type="scientific">Flavobacterium supellecticarium</name>
    <dbReference type="NCBI Taxonomy" id="2565924"/>
    <lineage>
        <taxon>Bacteria</taxon>
        <taxon>Pseudomonadati</taxon>
        <taxon>Bacteroidota</taxon>
        <taxon>Flavobacteriia</taxon>
        <taxon>Flavobacteriales</taxon>
        <taxon>Flavobacteriaceae</taxon>
        <taxon>Flavobacterium</taxon>
    </lineage>
</organism>
<feature type="transmembrane region" description="Helical" evidence="8">
    <location>
        <begin position="145"/>
        <end position="163"/>
    </location>
</feature>
<keyword evidence="4 8" id="KW-0812">Transmembrane</keyword>
<keyword evidence="3" id="KW-0808">Transferase</keyword>
<evidence type="ECO:0000256" key="8">
    <source>
        <dbReference type="SAM" id="Phobius"/>
    </source>
</evidence>
<evidence type="ECO:0000313" key="9">
    <source>
        <dbReference type="EMBL" id="THF48818.1"/>
    </source>
</evidence>
<dbReference type="EMBL" id="SSNZ01000007">
    <property type="protein sequence ID" value="THF48818.1"/>
    <property type="molecule type" value="Genomic_DNA"/>
</dbReference>
<keyword evidence="5 8" id="KW-1133">Transmembrane helix</keyword>
<evidence type="ECO:0000313" key="10">
    <source>
        <dbReference type="Proteomes" id="UP000307507"/>
    </source>
</evidence>